<sequence>MESTASPTSSASNPERRHTYPIALKLRAIEMLRSMPYRQVAAELSVPSRTVRNWQRVEDQLLAYKGNKKTTNLPGAGRPTILPQPVGLLAFMDARQTQEWVTQYMERQKTGRGYDHLLKLLQEFYHRNGYTHQQACRAKKVLSDLESTRTDQQVSIPPPLCKQIVVALERLQSPHNIFHFVAFKSQVRMAYLHTLLTLLTRGRVGLLQEELGLLQFRIDCL</sequence>
<gene>
    <name evidence="1" type="ORF">H257_19141</name>
</gene>
<dbReference type="VEuPathDB" id="FungiDB:H257_19141"/>
<accession>W4FAS8</accession>
<dbReference type="GeneID" id="20821137"/>
<evidence type="ECO:0000313" key="1">
    <source>
        <dbReference type="EMBL" id="ETV63926.1"/>
    </source>
</evidence>
<dbReference type="OrthoDB" id="94247at2759"/>
<evidence type="ECO:0008006" key="2">
    <source>
        <dbReference type="Google" id="ProtNLM"/>
    </source>
</evidence>
<dbReference type="AlphaFoldDB" id="W4FAS8"/>
<dbReference type="EMBL" id="KI913484">
    <property type="protein sequence ID" value="ETV63926.1"/>
    <property type="molecule type" value="Genomic_DNA"/>
</dbReference>
<name>W4FAS8_APHAT</name>
<protein>
    <recommendedName>
        <fullName evidence="2">HTH psq-type domain-containing protein</fullName>
    </recommendedName>
</protein>
<organism evidence="1">
    <name type="scientific">Aphanomyces astaci</name>
    <name type="common">Crayfish plague agent</name>
    <dbReference type="NCBI Taxonomy" id="112090"/>
    <lineage>
        <taxon>Eukaryota</taxon>
        <taxon>Sar</taxon>
        <taxon>Stramenopiles</taxon>
        <taxon>Oomycota</taxon>
        <taxon>Saprolegniomycetes</taxon>
        <taxon>Saprolegniales</taxon>
        <taxon>Verrucalvaceae</taxon>
        <taxon>Aphanomyces</taxon>
    </lineage>
</organism>
<dbReference type="STRING" id="112090.W4FAS8"/>
<proteinExistence type="predicted"/>
<dbReference type="RefSeq" id="XP_009846591.1">
    <property type="nucleotide sequence ID" value="XM_009848289.1"/>
</dbReference>
<reference evidence="1" key="1">
    <citation type="submission" date="2013-12" db="EMBL/GenBank/DDBJ databases">
        <title>The Genome Sequence of Aphanomyces astaci APO3.</title>
        <authorList>
            <consortium name="The Broad Institute Genomics Platform"/>
            <person name="Russ C."/>
            <person name="Tyler B."/>
            <person name="van West P."/>
            <person name="Dieguez-Uribeondo J."/>
            <person name="Young S.K."/>
            <person name="Zeng Q."/>
            <person name="Gargeya S."/>
            <person name="Fitzgerald M."/>
            <person name="Abouelleil A."/>
            <person name="Alvarado L."/>
            <person name="Chapman S.B."/>
            <person name="Gainer-Dewar J."/>
            <person name="Goldberg J."/>
            <person name="Griggs A."/>
            <person name="Gujja S."/>
            <person name="Hansen M."/>
            <person name="Howarth C."/>
            <person name="Imamovic A."/>
            <person name="Ireland A."/>
            <person name="Larimer J."/>
            <person name="McCowan C."/>
            <person name="Murphy C."/>
            <person name="Pearson M."/>
            <person name="Poon T.W."/>
            <person name="Priest M."/>
            <person name="Roberts A."/>
            <person name="Saif S."/>
            <person name="Shea T."/>
            <person name="Sykes S."/>
            <person name="Wortman J."/>
            <person name="Nusbaum C."/>
            <person name="Birren B."/>
        </authorList>
    </citation>
    <scope>NUCLEOTIDE SEQUENCE [LARGE SCALE GENOMIC DNA]</scope>
    <source>
        <strain evidence="1">APO3</strain>
    </source>
</reference>